<protein>
    <submittedName>
        <fullName evidence="1">Uncharacterized protein</fullName>
    </submittedName>
</protein>
<sequence length="133" mass="14738">MGALVFHDPLKEKMKEVLLFLPPLHRRGEAQLLPTSSTLPYPPPWGPGAGCSWESESVVCMGEGRMLSRQMRRLVKDRRVQKTKTPPTTGKANAICEAWAFTSPTYISELTGELWKAEAGTRGPNLVSLLSLF</sequence>
<name>Q3UUP7_MOUSE</name>
<evidence type="ECO:0000313" key="1">
    <source>
        <dbReference type="EMBL" id="BAE23578.1"/>
    </source>
</evidence>
<accession>Q3UUP7</accession>
<organism evidence="1">
    <name type="scientific">Mus musculus</name>
    <name type="common">Mouse</name>
    <dbReference type="NCBI Taxonomy" id="10090"/>
    <lineage>
        <taxon>Eukaryota</taxon>
        <taxon>Metazoa</taxon>
        <taxon>Chordata</taxon>
        <taxon>Craniata</taxon>
        <taxon>Vertebrata</taxon>
        <taxon>Euteleostomi</taxon>
        <taxon>Mammalia</taxon>
        <taxon>Eutheria</taxon>
        <taxon>Euarchontoglires</taxon>
        <taxon>Glires</taxon>
        <taxon>Rodentia</taxon>
        <taxon>Myomorpha</taxon>
        <taxon>Muroidea</taxon>
        <taxon>Muridae</taxon>
        <taxon>Murinae</taxon>
        <taxon>Mus</taxon>
        <taxon>Mus</taxon>
    </lineage>
</organism>
<proteinExistence type="evidence at transcript level"/>
<reference evidence="1" key="8">
    <citation type="journal article" date="2005" name="Science">
        <title>Antisense Transcription in the Mammalian Transcriptome.</title>
        <authorList>
            <consortium name="RIKEN Genome Exploration Research Group and Genome Science Group (Genome Network Project Core Group) and the FANTOM Consortium"/>
        </authorList>
    </citation>
    <scope>NUCLEOTIDE SEQUENCE</scope>
    <source>
        <strain evidence="1">C57BL/6J</strain>
        <tissue evidence="1">Hypothalamus</tissue>
    </source>
</reference>
<reference evidence="1" key="4">
    <citation type="journal article" date="2001" name="Nature">
        <title>Functional annotation of a full-length mouse cDNA collection.</title>
        <authorList>
            <consortium name="The RIKEN Genome Exploration Research Group Phase II Team and the FANTOM Consortium"/>
        </authorList>
    </citation>
    <scope>NUCLEOTIDE SEQUENCE</scope>
    <source>
        <strain evidence="1">C57BL/6J</strain>
        <tissue evidence="1">Hypothalamus</tissue>
    </source>
</reference>
<dbReference type="EMBL" id="AK138202">
    <property type="protein sequence ID" value="BAE23578.1"/>
    <property type="molecule type" value="mRNA"/>
</dbReference>
<reference evidence="1" key="6">
    <citation type="submission" date="2004-03" db="EMBL/GenBank/DDBJ databases">
        <authorList>
            <person name="Arakawa T."/>
            <person name="Carninci P."/>
            <person name="Fukuda S."/>
            <person name="Hashizume W."/>
            <person name="Hayashida K."/>
            <person name="Hori F."/>
            <person name="Iida J."/>
            <person name="Imamura K."/>
            <person name="Imotani K."/>
            <person name="Itoh M."/>
            <person name="Kanagawa S."/>
            <person name="Kawai J."/>
            <person name="Kojima M."/>
            <person name="Konno H."/>
            <person name="Murata M."/>
            <person name="Nakamura M."/>
            <person name="Ninomiya N."/>
            <person name="Nishiyori H."/>
            <person name="Nomura K."/>
            <person name="Ohno M."/>
            <person name="Sakazume N."/>
            <person name="Sano H."/>
            <person name="Sasaki D."/>
            <person name="Shibata K."/>
            <person name="Shiraki T."/>
            <person name="Tagami M."/>
            <person name="Tagami Y."/>
            <person name="Waki K."/>
            <person name="Watahiki A."/>
            <person name="Muramatsu M."/>
            <person name="Hayashizaki Y."/>
        </authorList>
    </citation>
    <scope>NUCLEOTIDE SEQUENCE</scope>
    <source>
        <strain evidence="1">C57BL/6J</strain>
        <tissue evidence="1">Hypothalamus</tissue>
    </source>
</reference>
<reference evidence="1" key="3">
    <citation type="journal article" date="2000" name="Genome Res.">
        <title>RIKEN integrated sequence analysis (RISA) system--384-format sequencing pipeline with 384 multicapillary sequencer.</title>
        <authorList>
            <person name="Shibata K."/>
            <person name="Itoh M."/>
            <person name="Aizawa K."/>
            <person name="Nagaoka S."/>
            <person name="Sasaki N."/>
            <person name="Carninci P."/>
            <person name="Konno H."/>
            <person name="Akiyama J."/>
            <person name="Nishi K."/>
            <person name="Kitsunai T."/>
            <person name="Tashiro H."/>
            <person name="Itoh M."/>
            <person name="Sumi N."/>
            <person name="Ishii Y."/>
            <person name="Nakamura S."/>
            <person name="Hazama M."/>
            <person name="Nishine T."/>
            <person name="Harada A."/>
            <person name="Yamamoto R."/>
            <person name="Matsumoto H."/>
            <person name="Sakaguchi S."/>
            <person name="Ikegami T."/>
            <person name="Kashiwagi K."/>
            <person name="Fujiwake S."/>
            <person name="Inoue K."/>
            <person name="Togawa Y."/>
            <person name="Izawa M."/>
            <person name="Ohara E."/>
            <person name="Watahiki M."/>
            <person name="Yoneda Y."/>
            <person name="Ishikawa T."/>
            <person name="Ozawa K."/>
            <person name="Tanaka T."/>
            <person name="Matsuura S."/>
            <person name="Kawai J."/>
            <person name="Okazaki Y."/>
            <person name="Muramatsu M."/>
            <person name="Inoue Y."/>
            <person name="Kira A."/>
            <person name="Hayashizaki Y."/>
        </authorList>
    </citation>
    <scope>NUCLEOTIDE SEQUENCE</scope>
    <source>
        <strain evidence="1">C57BL/6J</strain>
        <tissue evidence="1">Hypothalamus</tissue>
    </source>
</reference>
<reference evidence="1" key="1">
    <citation type="journal article" date="1999" name="Methods Enzymol.">
        <title>High-efficiency full-length cDNA cloning.</title>
        <authorList>
            <person name="Carninci P."/>
            <person name="Hayashizaki Y."/>
        </authorList>
    </citation>
    <scope>NUCLEOTIDE SEQUENCE</scope>
    <source>
        <strain evidence="1">C57BL/6J</strain>
        <tissue evidence="1">Hypothalamus</tissue>
    </source>
</reference>
<reference evidence="1" key="5">
    <citation type="journal article" date="2002" name="Nature">
        <title>Analysis of the mouse transcriptome based on functional annotation of 60,770 full-length cDNAs.</title>
        <authorList>
            <consortium name="The FANTOM Consortium and the RIKEN Genome Exploration Research Group Phase I and II Team"/>
        </authorList>
    </citation>
    <scope>NUCLEOTIDE SEQUENCE</scope>
    <source>
        <strain evidence="1">C57BL/6J</strain>
        <tissue evidence="1">Hypothalamus</tissue>
    </source>
</reference>
<reference evidence="1" key="7">
    <citation type="journal article" date="2005" name="Science">
        <title>The Transcriptional Landscape of the Mammalian Genome.</title>
        <authorList>
            <consortium name="The FANTOM Consortium"/>
            <consortium name="Riken Genome Exploration Research Group and Genome Science Group (Genome Network Project Core Group)"/>
        </authorList>
    </citation>
    <scope>NUCLEOTIDE SEQUENCE</scope>
    <source>
        <strain evidence="1">C57BL/6J</strain>
        <tissue evidence="1">Hypothalamus</tissue>
    </source>
</reference>
<dbReference type="AlphaFoldDB" id="Q3UUP7"/>
<reference evidence="1" key="2">
    <citation type="journal article" date="2000" name="Genome Res.">
        <title>Normalization and subtraction of cap-trapper-selected cDNAs to prepare full-length cDNA libraries for rapid discovery of new genes.</title>
        <authorList>
            <person name="Carninci P."/>
            <person name="Shibata Y."/>
            <person name="Hayatsu N."/>
            <person name="Sugahara Y."/>
            <person name="Shibata K."/>
            <person name="Itoh M."/>
            <person name="Konno H."/>
            <person name="Okazaki Y."/>
            <person name="Muramatsu M."/>
            <person name="Hayashizaki Y."/>
        </authorList>
    </citation>
    <scope>NUCLEOTIDE SEQUENCE</scope>
    <source>
        <strain evidence="1">C57BL/6J</strain>
        <tissue evidence="1">Hypothalamus</tissue>
    </source>
</reference>